<dbReference type="OMA" id="QRKNQYM"/>
<dbReference type="AlphaFoldDB" id="A0A0S4IQM6"/>
<name>A0A0S4IQM6_BODSA</name>
<gene>
    <name evidence="4" type="ORF">BSAL_68160</name>
</gene>
<evidence type="ECO:0000313" key="4">
    <source>
        <dbReference type="EMBL" id="CUF96817.1"/>
    </source>
</evidence>
<dbReference type="PANTHER" id="PTHR28663:SF1">
    <property type="entry name" value="CILIA- AND FLAGELLA- ASSOCIATED PROTEIN 210"/>
    <property type="match status" value="1"/>
</dbReference>
<evidence type="ECO:0000256" key="2">
    <source>
        <dbReference type="SAM" id="Coils"/>
    </source>
</evidence>
<dbReference type="OrthoDB" id="331765at2759"/>
<protein>
    <recommendedName>
        <fullName evidence="3">Trichohyalin-plectin-homology domain-containing protein</fullName>
    </recommendedName>
</protein>
<dbReference type="EMBL" id="CYKH01000465">
    <property type="protein sequence ID" value="CUF96817.1"/>
    <property type="molecule type" value="Genomic_DNA"/>
</dbReference>
<feature type="coiled-coil region" evidence="2">
    <location>
        <begin position="305"/>
        <end position="332"/>
    </location>
</feature>
<accession>A0A0S4IQM6</accession>
<sequence>MHRARNVKGNSTAKAVASGLPAPSATIISDIELNRYLDLADSVNASDKERLRREDVRQRSEARVAHWPNTIEAQRLRKEQARHDRLDRDEERRLRIDEEERQLREQKKAQAVERANVLLYEENDKVKNFTSKLFLTTVLEEREKQLAIKEERRRLEKQLEMEAVLVEQEALRKAEEEEIKKNAGAKARTFSLKAAQLDQIEGIRQQKIQERDFGRAEGRTIRKSAEEAVAEEQAAEKERRINMHLRNVDLTKSNQSQLELKKLDKQREKEDDEKIAIFAKQKEQQMMERKSRADQKFVAKLRARQELIDLQAKQLEEIRANAEERELKAMRDFDRERRERELLEADKRARMQKEIEYSRTAQLEQRSLKKSQQEAEHIRMKEIWKDRAELLIDEELADRRSERIKAERLQHIHMLQAQEKRQQSLGEKRADLEEGLQLQEAMKEEQEMYNNYVNNVMCEYVSRGRGADVVRLAASRAKTKSA</sequence>
<feature type="coiled-coil region" evidence="2">
    <location>
        <begin position="86"/>
        <end position="158"/>
    </location>
</feature>
<dbReference type="InterPro" id="IPR039986">
    <property type="entry name" value="CFAP210"/>
</dbReference>
<keyword evidence="5" id="KW-1185">Reference proteome</keyword>
<dbReference type="PANTHER" id="PTHR28663">
    <property type="entry name" value="COILED-COIL DOMAIN-CONTAINING PROTEIN 173"/>
    <property type="match status" value="1"/>
</dbReference>
<evidence type="ECO:0000259" key="3">
    <source>
        <dbReference type="Pfam" id="PF13868"/>
    </source>
</evidence>
<dbReference type="VEuPathDB" id="TriTrypDB:BSAL_68160"/>
<evidence type="ECO:0000313" key="5">
    <source>
        <dbReference type="Proteomes" id="UP000051952"/>
    </source>
</evidence>
<reference evidence="5" key="1">
    <citation type="submission" date="2015-09" db="EMBL/GenBank/DDBJ databases">
        <authorList>
            <consortium name="Pathogen Informatics"/>
        </authorList>
    </citation>
    <scope>NUCLEOTIDE SEQUENCE [LARGE SCALE GENOMIC DNA]</scope>
    <source>
        <strain evidence="5">Lake Konstanz</strain>
    </source>
</reference>
<proteinExistence type="predicted"/>
<keyword evidence="1 2" id="KW-0175">Coiled coil</keyword>
<dbReference type="Proteomes" id="UP000051952">
    <property type="component" value="Unassembled WGS sequence"/>
</dbReference>
<dbReference type="Pfam" id="PF13868">
    <property type="entry name" value="TPH"/>
    <property type="match status" value="1"/>
</dbReference>
<organism evidence="4 5">
    <name type="scientific">Bodo saltans</name>
    <name type="common">Flagellated protozoan</name>
    <dbReference type="NCBI Taxonomy" id="75058"/>
    <lineage>
        <taxon>Eukaryota</taxon>
        <taxon>Discoba</taxon>
        <taxon>Euglenozoa</taxon>
        <taxon>Kinetoplastea</taxon>
        <taxon>Metakinetoplastina</taxon>
        <taxon>Eubodonida</taxon>
        <taxon>Bodonidae</taxon>
        <taxon>Bodo</taxon>
    </lineage>
</organism>
<feature type="domain" description="Trichohyalin-plectin-homology" evidence="3">
    <location>
        <begin position="119"/>
        <end position="456"/>
    </location>
</feature>
<dbReference type="InterPro" id="IPR043597">
    <property type="entry name" value="TPH_dom"/>
</dbReference>
<evidence type="ECO:0000256" key="1">
    <source>
        <dbReference type="ARBA" id="ARBA00023054"/>
    </source>
</evidence>